<keyword evidence="4" id="KW-1185">Reference proteome</keyword>
<dbReference type="InterPro" id="IPR027267">
    <property type="entry name" value="AH/BAR_dom_sf"/>
</dbReference>
<dbReference type="GO" id="GO:0010008">
    <property type="term" value="C:endosome membrane"/>
    <property type="evidence" value="ECO:0007669"/>
    <property type="project" value="TreeGrafter"/>
</dbReference>
<dbReference type="GO" id="GO:0035091">
    <property type="term" value="F:phosphatidylinositol binding"/>
    <property type="evidence" value="ECO:0007669"/>
    <property type="project" value="InterPro"/>
</dbReference>
<dbReference type="OrthoDB" id="5227681at2759"/>
<dbReference type="Gene3D" id="1.20.1270.60">
    <property type="entry name" value="Arfaptin homology (AH) domain/BAR domain"/>
    <property type="match status" value="1"/>
</dbReference>
<evidence type="ECO:0000256" key="1">
    <source>
        <dbReference type="ARBA" id="ARBA00010883"/>
    </source>
</evidence>
<comment type="similarity">
    <text evidence="1">Belongs to the sorting nexin family.</text>
</comment>
<dbReference type="AlphaFoldDB" id="A0A7D9IYT1"/>
<accession>A0A7D9IYT1</accession>
<dbReference type="SUPFAM" id="SSF64268">
    <property type="entry name" value="PX domain"/>
    <property type="match status" value="1"/>
</dbReference>
<comment type="caution">
    <text evidence="3">The sequence shown here is derived from an EMBL/GenBank/DDBJ whole genome shotgun (WGS) entry which is preliminary data.</text>
</comment>
<organism evidence="3 4">
    <name type="scientific">Paramuricea clavata</name>
    <name type="common">Red gorgonian</name>
    <name type="synonym">Violescent sea-whip</name>
    <dbReference type="NCBI Taxonomy" id="317549"/>
    <lineage>
        <taxon>Eukaryota</taxon>
        <taxon>Metazoa</taxon>
        <taxon>Cnidaria</taxon>
        <taxon>Anthozoa</taxon>
        <taxon>Octocorallia</taxon>
        <taxon>Malacalcyonacea</taxon>
        <taxon>Plexauridae</taxon>
        <taxon>Paramuricea</taxon>
    </lineage>
</organism>
<evidence type="ECO:0000259" key="2">
    <source>
        <dbReference type="Pfam" id="PF00787"/>
    </source>
</evidence>
<evidence type="ECO:0000313" key="3">
    <source>
        <dbReference type="EMBL" id="CAB4016653.1"/>
    </source>
</evidence>
<feature type="domain" description="PX" evidence="2">
    <location>
        <begin position="202"/>
        <end position="271"/>
    </location>
</feature>
<dbReference type="Proteomes" id="UP001152795">
    <property type="component" value="Unassembled WGS sequence"/>
</dbReference>
<dbReference type="EMBL" id="CACRXK020009207">
    <property type="protein sequence ID" value="CAB4016653.1"/>
    <property type="molecule type" value="Genomic_DNA"/>
</dbReference>
<dbReference type="Pfam" id="PF00787">
    <property type="entry name" value="PX"/>
    <property type="match status" value="1"/>
</dbReference>
<protein>
    <submittedName>
        <fullName evidence="3">Sorting nexin-30-like</fullName>
    </submittedName>
</protein>
<evidence type="ECO:0000313" key="4">
    <source>
        <dbReference type="Proteomes" id="UP001152795"/>
    </source>
</evidence>
<feature type="non-terminal residue" evidence="3">
    <location>
        <position position="1"/>
    </location>
</feature>
<dbReference type="GO" id="GO:0005829">
    <property type="term" value="C:cytosol"/>
    <property type="evidence" value="ECO:0007669"/>
    <property type="project" value="GOC"/>
</dbReference>
<dbReference type="InterPro" id="IPR001683">
    <property type="entry name" value="PX_dom"/>
</dbReference>
<dbReference type="InterPro" id="IPR036871">
    <property type="entry name" value="PX_dom_sf"/>
</dbReference>
<sequence length="521" mass="60123">LREENADLRQRLRRAQKNIDEHIIENKNLSDRYYSVGENSVSFKEELEATQVLLLKEQENIKGLQGYIDHLRTEICKSGQDSLIKLFDGIPGSERKNETQIVPNGDVAHETVELVPHKIKACHRLSAELNPEDLMLSCTLCYEKMRIDEITSHSRICSAQSQSKNRALLKPDTLIVNVTCSEADIEKASFKIVTRTNLENYNNSHYDVHRSESDCLWLRDNLQELCTECVVPPLLQQTTLNGKTRELERFLSRLCQHQILRTSSLIQLFLTGSDEEIITAKEEFSERQSLKQSPIEYKPSRISTSDKGTLVKCQKYLVSIVNSLSGLINHLRSSLESGSKKGQGRWFKSIAESEPEETYLKTAAQALSKVCDDLEKGQKEDEKLIIGDLQSVLEYIYSCQELLGRVESSVNTFLYWEEEVRVCEEMKKNMNKESSTDLTTRWAEANSNLHAAKAHLEMMYENLSNELYHFDYQKELELREIFIEYTTLKFEQYEKVKSKWEAATVMTEMKLSRDNRAIVFT</sequence>
<dbReference type="GO" id="GO:0034498">
    <property type="term" value="P:early endosome to Golgi transport"/>
    <property type="evidence" value="ECO:0007669"/>
    <property type="project" value="TreeGrafter"/>
</dbReference>
<reference evidence="3" key="1">
    <citation type="submission" date="2020-04" db="EMBL/GenBank/DDBJ databases">
        <authorList>
            <person name="Alioto T."/>
            <person name="Alioto T."/>
            <person name="Gomez Garrido J."/>
        </authorList>
    </citation>
    <scope>NUCLEOTIDE SEQUENCE</scope>
    <source>
        <strain evidence="3">A484AB</strain>
    </source>
</reference>
<dbReference type="PANTHER" id="PTHR10555">
    <property type="entry name" value="SORTING NEXIN"/>
    <property type="match status" value="1"/>
</dbReference>
<dbReference type="Gene3D" id="3.30.1520.10">
    <property type="entry name" value="Phox-like domain"/>
    <property type="match status" value="1"/>
</dbReference>
<dbReference type="PANTHER" id="PTHR10555:SF170">
    <property type="entry name" value="FI18122P1"/>
    <property type="match status" value="1"/>
</dbReference>
<gene>
    <name evidence="3" type="ORF">PACLA_8A022338</name>
</gene>
<proteinExistence type="inferred from homology"/>
<name>A0A7D9IYT1_PARCT</name>